<accession>B9AH29</accession>
<evidence type="ECO:0000313" key="3">
    <source>
        <dbReference type="Proteomes" id="UP000003489"/>
    </source>
</evidence>
<feature type="domain" description="Methanogenesis regulatory protein FilR1 middle" evidence="1">
    <location>
        <begin position="142"/>
        <end position="262"/>
    </location>
</feature>
<comment type="caution">
    <text evidence="2">The sequence shown here is derived from an EMBL/GenBank/DDBJ whole genome shotgun (WGS) entry which is preliminary data.</text>
</comment>
<reference evidence="2 3" key="1">
    <citation type="submission" date="2008-10" db="EMBL/GenBank/DDBJ databases">
        <authorList>
            <person name="Fulton L."/>
            <person name="Clifton S."/>
            <person name="Fulton B."/>
            <person name="Xu J."/>
            <person name="Minx P."/>
            <person name="Pepin K.H."/>
            <person name="Johnson M."/>
            <person name="Bhonagiri V."/>
            <person name="Nash W.E."/>
            <person name="Mardis E.R."/>
            <person name="Wilson R.K."/>
        </authorList>
    </citation>
    <scope>NUCLEOTIDE SEQUENCE [LARGE SCALE GENOMIC DNA]</scope>
    <source>
        <strain evidence="2 3">DSM 2375</strain>
    </source>
</reference>
<name>B9AH29_METSM</name>
<sequence length="266" mass="30895">MIPVNENQECMENYETISEEIKYITNSLVRLKILATLYERPLNMKDINRTTGLSYSSISSNMFGLELGGFIYRSGNLYHISNTTELYVSNILELKDTINLFNKFFNILDAHIVDMIPEKSVAQLYLLGRAILVESNEKDVYRTYNIIQHALNEASSLKCVLPFFYGDFNKYINDLIDEGSHIELIIPKNIKENFEYFLNLENDNVDLTAFNIENAFLLVVTDKVMILGLFKEDGNFDQNRIITSKKEECIKWGENLFENFKNKINK</sequence>
<protein>
    <recommendedName>
        <fullName evidence="1">Methanogenesis regulatory protein FilR1 middle domain-containing protein</fullName>
    </recommendedName>
</protein>
<dbReference type="Gene3D" id="1.10.10.10">
    <property type="entry name" value="Winged helix-like DNA-binding domain superfamily/Winged helix DNA-binding domain"/>
    <property type="match status" value="1"/>
</dbReference>
<reference evidence="2 3" key="2">
    <citation type="submission" date="2008-11" db="EMBL/GenBank/DDBJ databases">
        <title>Draft genome sequence of Methanobrevibacter smithii (DSM 2375).</title>
        <authorList>
            <person name="Sudarsanam P."/>
            <person name="Ley R."/>
            <person name="Guruge J."/>
            <person name="Turnbaugh P.J."/>
            <person name="Mahowald M."/>
            <person name="Liep D."/>
            <person name="Gordon J."/>
        </authorList>
    </citation>
    <scope>NUCLEOTIDE SEQUENCE [LARGE SCALE GENOMIC DNA]</scope>
    <source>
        <strain evidence="2 3">DSM 2375</strain>
    </source>
</reference>
<dbReference type="AlphaFoldDB" id="B9AH29"/>
<proteinExistence type="predicted"/>
<dbReference type="InterPro" id="IPR013561">
    <property type="entry name" value="FilR1_middle_dom"/>
</dbReference>
<evidence type="ECO:0000313" key="2">
    <source>
        <dbReference type="EMBL" id="EEE42769.1"/>
    </source>
</evidence>
<dbReference type="EMBL" id="ABYW01000018">
    <property type="protein sequence ID" value="EEE42769.1"/>
    <property type="molecule type" value="Genomic_DNA"/>
</dbReference>
<dbReference type="PATRIC" id="fig|483214.13.peg.1620"/>
<organism evidence="2 3">
    <name type="scientific">Methanobrevibacter smithii DSM 2375</name>
    <dbReference type="NCBI Taxonomy" id="483214"/>
    <lineage>
        <taxon>Archaea</taxon>
        <taxon>Methanobacteriati</taxon>
        <taxon>Methanobacteriota</taxon>
        <taxon>Methanomada group</taxon>
        <taxon>Methanobacteria</taxon>
        <taxon>Methanobacteriales</taxon>
        <taxon>Methanobacteriaceae</taxon>
        <taxon>Methanobrevibacter</taxon>
    </lineage>
</organism>
<gene>
    <name evidence="2" type="ORF">METSMIALI_01688</name>
</gene>
<dbReference type="SUPFAM" id="SSF46785">
    <property type="entry name" value="Winged helix' DNA-binding domain"/>
    <property type="match status" value="1"/>
</dbReference>
<dbReference type="Pfam" id="PF08350">
    <property type="entry name" value="FilR1_middle"/>
    <property type="match status" value="1"/>
</dbReference>
<dbReference type="HOGENOM" id="CLU_062767_0_0_2"/>
<dbReference type="Proteomes" id="UP000003489">
    <property type="component" value="Unassembled WGS sequence"/>
</dbReference>
<dbReference type="InterPro" id="IPR036388">
    <property type="entry name" value="WH-like_DNA-bd_sf"/>
</dbReference>
<dbReference type="InterPro" id="IPR036390">
    <property type="entry name" value="WH_DNA-bd_sf"/>
</dbReference>
<evidence type="ECO:0000259" key="1">
    <source>
        <dbReference type="Pfam" id="PF08350"/>
    </source>
</evidence>